<sequence length="763" mass="84823">MSNPFEEIEDQDGIRMSWNVWPSNRLEATRMVVPIGCLYTPLKDRTALGLGQPLGYEPVDRIFVLTVNIESQIDPRGRVWNCPFCLQRNQLPPQYGDITPQSLPPELLQQYTTVEYVLNKPPTLPPVFLYVVDTCLEEDDLKALKDSLVVSLSLLPPNALVGLITYGTMTQVHELGYNECPKSHVFRGSKEYTAKQIQEMLGLGAGAAARPGPQGPMKPGQPMPAGAGGAQRFLMPISQCEFTITTILEQLQRDPWPVAHDKRPLRCTGTALSVAVGLLETSFQNTGARIFLFSGGACTEGPGLVVGNELREPIRGHSDIEKDTAKHVKKATKFYESIAARVTEKGHVIDIFAGSLDQIGLMEMKKLANMTNGFMVLSDSFNTVVFKQSFIRLFEKDQNGFLTMGFNATLEVQTTKELKVCGLIGPAISTNKKAPCVGETEIGIGGTNAWKLCGITPKTTVSIHFEVAAQQQVPPGTNSRGLIQFVTMYQHSSGQYRLRVTTIARSFADGSSPDINASFDQEAAAVLMARIGVFKAENDNIADVLRWLDRMLIRLCQKFADYRKDDPMSFQLAENFSIYPQFMFHLRRSQFLQVFNNSPDETAYYRHILNGEDVNNSLIMIQPTLMAYTLNGPPEPVLLDSISIKPDTILLLDTFFHVLIWHGEVIAGWRKAKYHEQPEYVNIKELLETPKADAQELLLDRFPIPRYIDTDQGGSQARFLLSKVNPSNTHQSQFGAGAAIPTDDVSLQVFMEHLKKLSVTGTN</sequence>
<evidence type="ECO:0000313" key="19">
    <source>
        <dbReference type="Proteomes" id="UP000193642"/>
    </source>
</evidence>
<proteinExistence type="inferred from homology"/>
<dbReference type="InterPro" id="IPR037550">
    <property type="entry name" value="Sec23_C"/>
</dbReference>
<dbReference type="FunFam" id="3.40.20.10:FF:000003">
    <property type="entry name" value="Protein transport protein SEC23"/>
    <property type="match status" value="1"/>
</dbReference>
<evidence type="ECO:0000256" key="1">
    <source>
        <dbReference type="ARBA" id="ARBA00004299"/>
    </source>
</evidence>
<feature type="domain" description="Sec23/Sec24 trunk" evidence="15">
    <location>
        <begin position="124"/>
        <end position="394"/>
    </location>
</feature>
<evidence type="ECO:0000259" key="17">
    <source>
        <dbReference type="Pfam" id="PF08033"/>
    </source>
</evidence>
<dbReference type="Gene3D" id="2.30.30.380">
    <property type="entry name" value="Zn-finger domain of Sec23/24"/>
    <property type="match status" value="1"/>
</dbReference>
<dbReference type="SUPFAM" id="SSF81995">
    <property type="entry name" value="beta-sandwich domain of Sec23/24"/>
    <property type="match status" value="1"/>
</dbReference>
<dbReference type="CDD" id="cd01478">
    <property type="entry name" value="Sec23-like"/>
    <property type="match status" value="1"/>
</dbReference>
<dbReference type="InterPro" id="IPR012990">
    <property type="entry name" value="Beta-sandwich_Sec23_24"/>
</dbReference>
<keyword evidence="9 12" id="KW-0653">Protein transport</keyword>
<dbReference type="InterPro" id="IPR036174">
    <property type="entry name" value="Znf_Sec23_Sec24_sf"/>
</dbReference>
<evidence type="ECO:0000256" key="4">
    <source>
        <dbReference type="ARBA" id="ARBA00022448"/>
    </source>
</evidence>
<dbReference type="SUPFAM" id="SSF82754">
    <property type="entry name" value="C-terminal, gelsolin-like domain of Sec23/24"/>
    <property type="match status" value="1"/>
</dbReference>
<evidence type="ECO:0000259" key="15">
    <source>
        <dbReference type="Pfam" id="PF04811"/>
    </source>
</evidence>
<comment type="similarity">
    <text evidence="3 12">Belongs to the SEC23/SEC24 family. SEC23 subfamily.</text>
</comment>
<dbReference type="FunFam" id="1.20.120.730:FF:000001">
    <property type="entry name" value="Protein transport protein SEC23"/>
    <property type="match status" value="1"/>
</dbReference>
<dbReference type="PANTHER" id="PTHR11141">
    <property type="entry name" value="PROTEIN TRANSPORT PROTEIN SEC23"/>
    <property type="match status" value="1"/>
</dbReference>
<dbReference type="SUPFAM" id="SSF53300">
    <property type="entry name" value="vWA-like"/>
    <property type="match status" value="1"/>
</dbReference>
<dbReference type="Pfam" id="PF04811">
    <property type="entry name" value="Sec23_trunk"/>
    <property type="match status" value="1"/>
</dbReference>
<dbReference type="GO" id="GO:0005789">
    <property type="term" value="C:endoplasmic reticulum membrane"/>
    <property type="evidence" value="ECO:0007669"/>
    <property type="project" value="UniProtKB-SubCell"/>
</dbReference>
<dbReference type="PANTHER" id="PTHR11141:SF0">
    <property type="entry name" value="PROTEIN TRANSPORT PROTEIN SEC23"/>
    <property type="match status" value="1"/>
</dbReference>
<dbReference type="Gene3D" id="2.60.40.1670">
    <property type="entry name" value="beta-sandwich domain of Sec23/24"/>
    <property type="match status" value="1"/>
</dbReference>
<evidence type="ECO:0000256" key="7">
    <source>
        <dbReference type="ARBA" id="ARBA00022833"/>
    </source>
</evidence>
<accession>A0A1Y2BEJ7</accession>
<dbReference type="GO" id="GO:0000139">
    <property type="term" value="C:Golgi membrane"/>
    <property type="evidence" value="ECO:0007669"/>
    <property type="project" value="UniProtKB-SubCell"/>
</dbReference>
<dbReference type="GO" id="GO:0090110">
    <property type="term" value="P:COPII-coated vesicle cargo loading"/>
    <property type="evidence" value="ECO:0007669"/>
    <property type="project" value="TreeGrafter"/>
</dbReference>
<dbReference type="InterPro" id="IPR029006">
    <property type="entry name" value="ADF-H/Gelsolin-like_dom_sf"/>
</dbReference>
<dbReference type="FunFam" id="3.40.50.410:FF:000008">
    <property type="entry name" value="Protein transport protein SEC23"/>
    <property type="match status" value="1"/>
</dbReference>
<protein>
    <recommendedName>
        <fullName evidence="12">Protein transport protein SEC23</fullName>
    </recommendedName>
</protein>
<feature type="domain" description="Sec23/Sec24 beta-sandwich" evidence="17">
    <location>
        <begin position="405"/>
        <end position="507"/>
    </location>
</feature>
<evidence type="ECO:0000256" key="11">
    <source>
        <dbReference type="ARBA" id="ARBA00023329"/>
    </source>
</evidence>
<dbReference type="EMBL" id="MCGO01000068">
    <property type="protein sequence ID" value="ORY33262.1"/>
    <property type="molecule type" value="Genomic_DNA"/>
</dbReference>
<dbReference type="GO" id="GO:0008270">
    <property type="term" value="F:zinc ion binding"/>
    <property type="evidence" value="ECO:0007669"/>
    <property type="project" value="InterPro"/>
</dbReference>
<dbReference type="Gene3D" id="1.20.120.730">
    <property type="entry name" value="Sec23/Sec24 helical domain"/>
    <property type="match status" value="1"/>
</dbReference>
<evidence type="ECO:0000313" key="18">
    <source>
        <dbReference type="EMBL" id="ORY33262.1"/>
    </source>
</evidence>
<dbReference type="Pfam" id="PF08033">
    <property type="entry name" value="Sec23_BS"/>
    <property type="match status" value="1"/>
</dbReference>
<dbReference type="AlphaFoldDB" id="A0A1Y2BEJ7"/>
<dbReference type="CDD" id="cd11287">
    <property type="entry name" value="Sec23_C"/>
    <property type="match status" value="1"/>
</dbReference>
<gene>
    <name evidence="18" type="ORF">BCR33DRAFT_755039</name>
</gene>
<dbReference type="Pfam" id="PF04810">
    <property type="entry name" value="zf-Sec23_Sec24"/>
    <property type="match status" value="1"/>
</dbReference>
<evidence type="ECO:0000256" key="6">
    <source>
        <dbReference type="ARBA" id="ARBA00022824"/>
    </source>
</evidence>
<dbReference type="InterPro" id="IPR007123">
    <property type="entry name" value="Gelsolin-like_dom"/>
</dbReference>
<dbReference type="Pfam" id="PF04815">
    <property type="entry name" value="Sec23_helical"/>
    <property type="match status" value="1"/>
</dbReference>
<reference evidence="18 19" key="1">
    <citation type="submission" date="2016-07" db="EMBL/GenBank/DDBJ databases">
        <title>Pervasive Adenine N6-methylation of Active Genes in Fungi.</title>
        <authorList>
            <consortium name="DOE Joint Genome Institute"/>
            <person name="Mondo S.J."/>
            <person name="Dannebaum R.O."/>
            <person name="Kuo R.C."/>
            <person name="Labutti K."/>
            <person name="Haridas S."/>
            <person name="Kuo A."/>
            <person name="Salamov A."/>
            <person name="Ahrendt S.R."/>
            <person name="Lipzen A."/>
            <person name="Sullivan W."/>
            <person name="Andreopoulos W.B."/>
            <person name="Clum A."/>
            <person name="Lindquist E."/>
            <person name="Daum C."/>
            <person name="Ramamoorthy G.K."/>
            <person name="Gryganskyi A."/>
            <person name="Culley D."/>
            <person name="Magnuson J.K."/>
            <person name="James T.Y."/>
            <person name="O'Malley M.A."/>
            <person name="Stajich J.E."/>
            <person name="Spatafora J.W."/>
            <person name="Visel A."/>
            <person name="Grigoriev I.V."/>
        </authorList>
    </citation>
    <scope>NUCLEOTIDE SEQUENCE [LARGE SCALE GENOMIC DNA]</scope>
    <source>
        <strain evidence="18 19">JEL800</strain>
    </source>
</reference>
<keyword evidence="12" id="KW-0963">Cytoplasm</keyword>
<keyword evidence="19" id="KW-1185">Reference proteome</keyword>
<dbReference type="Gene3D" id="3.40.50.410">
    <property type="entry name" value="von Willebrand factor, type A domain"/>
    <property type="match status" value="1"/>
</dbReference>
<comment type="subcellular location">
    <subcellularLocation>
        <location evidence="12">Cytoplasm</location>
    </subcellularLocation>
    <subcellularLocation>
        <location evidence="1 12">Cytoplasmic vesicle</location>
        <location evidence="1 12">COPII-coated vesicle membrane</location>
        <topology evidence="1 12">Peripheral membrane protein</topology>
        <orientation evidence="1 12">Cytoplasmic side</orientation>
    </subcellularLocation>
    <subcellularLocation>
        <location evidence="2 12">Endoplasmic reticulum membrane</location>
        <topology evidence="2 12">Peripheral membrane protein</topology>
        <orientation evidence="2 12">Cytoplasmic side</orientation>
    </subcellularLocation>
    <subcellularLocation>
        <location evidence="12">Golgi apparatus membrane</location>
        <topology evidence="12">Peripheral membrane protein</topology>
        <orientation evidence="12">Cytoplasmic side</orientation>
    </subcellularLocation>
</comment>
<feature type="domain" description="Gelsolin-like" evidence="13">
    <location>
        <begin position="634"/>
        <end position="720"/>
    </location>
</feature>
<dbReference type="InterPro" id="IPR036465">
    <property type="entry name" value="vWFA_dom_sf"/>
</dbReference>
<keyword evidence="4 12" id="KW-0813">Transport</keyword>
<feature type="domain" description="Sec23/Sec24 helical" evidence="16">
    <location>
        <begin position="520"/>
        <end position="618"/>
    </location>
</feature>
<keyword evidence="7 12" id="KW-0862">Zinc</keyword>
<dbReference type="GO" id="GO:0030127">
    <property type="term" value="C:COPII vesicle coat"/>
    <property type="evidence" value="ECO:0007669"/>
    <property type="project" value="InterPro"/>
</dbReference>
<keyword evidence="8 12" id="KW-0931">ER-Golgi transport</keyword>
<comment type="function">
    <text evidence="12">Component of the coat protein complex II (COPII) which promotes the formation of transport vesicles from the endoplasmic reticulum (ER). The coat has two main functions, the physical deformation of the endoplasmic reticulum membrane into vesicles and the selection of cargo molecules.</text>
</comment>
<dbReference type="OrthoDB" id="10256289at2759"/>
<dbReference type="InterPro" id="IPR036175">
    <property type="entry name" value="Sec23/24_helical_dom_sf"/>
</dbReference>
<evidence type="ECO:0000256" key="10">
    <source>
        <dbReference type="ARBA" id="ARBA00023136"/>
    </source>
</evidence>
<dbReference type="GO" id="GO:0070971">
    <property type="term" value="C:endoplasmic reticulum exit site"/>
    <property type="evidence" value="ECO:0007669"/>
    <property type="project" value="TreeGrafter"/>
</dbReference>
<keyword evidence="5 12" id="KW-0479">Metal-binding</keyword>
<keyword evidence="11 12" id="KW-0968">Cytoplasmic vesicle</keyword>
<dbReference type="SUPFAM" id="SSF82919">
    <property type="entry name" value="Zn-finger domain of Sec23/24"/>
    <property type="match status" value="1"/>
</dbReference>
<dbReference type="InterPro" id="IPR037364">
    <property type="entry name" value="Sec23"/>
</dbReference>
<organism evidence="18 19">
    <name type="scientific">Rhizoclosmatium globosum</name>
    <dbReference type="NCBI Taxonomy" id="329046"/>
    <lineage>
        <taxon>Eukaryota</taxon>
        <taxon>Fungi</taxon>
        <taxon>Fungi incertae sedis</taxon>
        <taxon>Chytridiomycota</taxon>
        <taxon>Chytridiomycota incertae sedis</taxon>
        <taxon>Chytridiomycetes</taxon>
        <taxon>Chytridiales</taxon>
        <taxon>Chytriomycetaceae</taxon>
        <taxon>Rhizoclosmatium</taxon>
    </lineage>
</organism>
<evidence type="ECO:0000256" key="3">
    <source>
        <dbReference type="ARBA" id="ARBA00009210"/>
    </source>
</evidence>
<dbReference type="SUPFAM" id="SSF81811">
    <property type="entry name" value="Helical domain of Sec23/24"/>
    <property type="match status" value="1"/>
</dbReference>
<dbReference type="InterPro" id="IPR006895">
    <property type="entry name" value="Znf_Sec23_Sec24"/>
</dbReference>
<feature type="domain" description="Zinc finger Sec23/Sec24-type" evidence="14">
    <location>
        <begin position="68"/>
        <end position="95"/>
    </location>
</feature>
<dbReference type="STRING" id="329046.A0A1Y2BEJ7"/>
<keyword evidence="12" id="KW-0333">Golgi apparatus</keyword>
<comment type="caution">
    <text evidence="18">The sequence shown here is derived from an EMBL/GenBank/DDBJ whole genome shotgun (WGS) entry which is preliminary data.</text>
</comment>
<dbReference type="InterPro" id="IPR036180">
    <property type="entry name" value="Gelsolin-like_dom_sf"/>
</dbReference>
<dbReference type="GO" id="GO:0005096">
    <property type="term" value="F:GTPase activator activity"/>
    <property type="evidence" value="ECO:0007669"/>
    <property type="project" value="TreeGrafter"/>
</dbReference>
<evidence type="ECO:0000256" key="9">
    <source>
        <dbReference type="ARBA" id="ARBA00022927"/>
    </source>
</evidence>
<keyword evidence="10 12" id="KW-0472">Membrane</keyword>
<dbReference type="Pfam" id="PF00626">
    <property type="entry name" value="Gelsolin"/>
    <property type="match status" value="1"/>
</dbReference>
<evidence type="ECO:0000259" key="16">
    <source>
        <dbReference type="Pfam" id="PF04815"/>
    </source>
</evidence>
<dbReference type="Gene3D" id="3.40.20.10">
    <property type="entry name" value="Severin"/>
    <property type="match status" value="1"/>
</dbReference>
<evidence type="ECO:0000259" key="13">
    <source>
        <dbReference type="Pfam" id="PF00626"/>
    </source>
</evidence>
<evidence type="ECO:0000259" key="14">
    <source>
        <dbReference type="Pfam" id="PF04810"/>
    </source>
</evidence>
<dbReference type="InterPro" id="IPR006896">
    <property type="entry name" value="Sec23/24_trunk_dom"/>
</dbReference>
<keyword evidence="6 12" id="KW-0256">Endoplasmic reticulum</keyword>
<dbReference type="FunFam" id="2.60.40.1670:FF:000006">
    <property type="entry name" value="Protein transport protein SEC23"/>
    <property type="match status" value="1"/>
</dbReference>
<dbReference type="Proteomes" id="UP000193642">
    <property type="component" value="Unassembled WGS sequence"/>
</dbReference>
<name>A0A1Y2BEJ7_9FUNG</name>
<evidence type="ECO:0000256" key="12">
    <source>
        <dbReference type="RuleBase" id="RU365030"/>
    </source>
</evidence>
<evidence type="ECO:0000256" key="8">
    <source>
        <dbReference type="ARBA" id="ARBA00022892"/>
    </source>
</evidence>
<dbReference type="GO" id="GO:0006886">
    <property type="term" value="P:intracellular protein transport"/>
    <property type="evidence" value="ECO:0007669"/>
    <property type="project" value="InterPro"/>
</dbReference>
<evidence type="ECO:0000256" key="2">
    <source>
        <dbReference type="ARBA" id="ARBA00004397"/>
    </source>
</evidence>
<evidence type="ECO:0000256" key="5">
    <source>
        <dbReference type="ARBA" id="ARBA00022723"/>
    </source>
</evidence>
<dbReference type="InterPro" id="IPR006900">
    <property type="entry name" value="Sec23/24_helical_dom"/>
</dbReference>